<keyword evidence="3" id="KW-1185">Reference proteome</keyword>
<organism evidence="2 3">
    <name type="scientific">Paramecium pentaurelia</name>
    <dbReference type="NCBI Taxonomy" id="43138"/>
    <lineage>
        <taxon>Eukaryota</taxon>
        <taxon>Sar</taxon>
        <taxon>Alveolata</taxon>
        <taxon>Ciliophora</taxon>
        <taxon>Intramacronucleata</taxon>
        <taxon>Oligohymenophorea</taxon>
        <taxon>Peniculida</taxon>
        <taxon>Parameciidae</taxon>
        <taxon>Paramecium</taxon>
    </lineage>
</organism>
<feature type="coiled-coil region" evidence="1">
    <location>
        <begin position="19"/>
        <end position="64"/>
    </location>
</feature>
<proteinExistence type="predicted"/>
<reference evidence="2" key="1">
    <citation type="submission" date="2021-01" db="EMBL/GenBank/DDBJ databases">
        <authorList>
            <consortium name="Genoscope - CEA"/>
            <person name="William W."/>
        </authorList>
    </citation>
    <scope>NUCLEOTIDE SEQUENCE</scope>
</reference>
<dbReference type="EMBL" id="CAJJDO010000115">
    <property type="protein sequence ID" value="CAD8197318.1"/>
    <property type="molecule type" value="Genomic_DNA"/>
</dbReference>
<evidence type="ECO:0000313" key="3">
    <source>
        <dbReference type="Proteomes" id="UP000689195"/>
    </source>
</evidence>
<evidence type="ECO:0000313" key="2">
    <source>
        <dbReference type="EMBL" id="CAD8197318.1"/>
    </source>
</evidence>
<gene>
    <name evidence="2" type="ORF">PPENT_87.1.T1150046</name>
</gene>
<dbReference type="Proteomes" id="UP000689195">
    <property type="component" value="Unassembled WGS sequence"/>
</dbReference>
<dbReference type="OrthoDB" id="303669at2759"/>
<name>A0A8S1X8K5_9CILI</name>
<protein>
    <submittedName>
        <fullName evidence="2">Uncharacterized protein</fullName>
    </submittedName>
</protein>
<sequence length="163" mass="19711">MYLKSITRQEMLSKIDSLKYQLEYERQNHEKELKQIKLDDQKEIAVMQDELKRLQEMVANVQFQEYFKMKRDNKILNQENTILRDMLRASQITGSTKEMELERLKQKLYRYDSHSLQIKKESHFKTRDVRNLSHHRNQTQPSLMDSTAETSSKMLPIKFKINQ</sequence>
<comment type="caution">
    <text evidence="2">The sequence shown here is derived from an EMBL/GenBank/DDBJ whole genome shotgun (WGS) entry which is preliminary data.</text>
</comment>
<keyword evidence="1" id="KW-0175">Coiled coil</keyword>
<dbReference type="AlphaFoldDB" id="A0A8S1X8K5"/>
<accession>A0A8S1X8K5</accession>
<evidence type="ECO:0000256" key="1">
    <source>
        <dbReference type="SAM" id="Coils"/>
    </source>
</evidence>